<name>A0ABW3YJY2_9ACTN</name>
<protein>
    <submittedName>
        <fullName evidence="1">Uncharacterized protein</fullName>
    </submittedName>
</protein>
<organism evidence="1 2">
    <name type="scientific">Micromonospora sonneratiae</name>
    <dbReference type="NCBI Taxonomy" id="1184706"/>
    <lineage>
        <taxon>Bacteria</taxon>
        <taxon>Bacillati</taxon>
        <taxon>Actinomycetota</taxon>
        <taxon>Actinomycetes</taxon>
        <taxon>Micromonosporales</taxon>
        <taxon>Micromonosporaceae</taxon>
        <taxon>Micromonospora</taxon>
    </lineage>
</organism>
<accession>A0ABW3YJY2</accession>
<gene>
    <name evidence="1" type="ORF">ACFQ4H_25995</name>
</gene>
<reference evidence="2" key="1">
    <citation type="journal article" date="2019" name="Int. J. Syst. Evol. Microbiol.">
        <title>The Global Catalogue of Microorganisms (GCM) 10K type strain sequencing project: providing services to taxonomists for standard genome sequencing and annotation.</title>
        <authorList>
            <consortium name="The Broad Institute Genomics Platform"/>
            <consortium name="The Broad Institute Genome Sequencing Center for Infectious Disease"/>
            <person name="Wu L."/>
            <person name="Ma J."/>
        </authorList>
    </citation>
    <scope>NUCLEOTIDE SEQUENCE [LARGE SCALE GENOMIC DNA]</scope>
    <source>
        <strain evidence="2">JCM 31037</strain>
    </source>
</reference>
<comment type="caution">
    <text evidence="1">The sequence shown here is derived from an EMBL/GenBank/DDBJ whole genome shotgun (WGS) entry which is preliminary data.</text>
</comment>
<sequence>MAVAVKPEDIETLAGKLEKLCVDLIDPFFTSLPSSSISPGNFPDGTALSLHYDLRKGEVEEELADLRKLLTQTVSALKNVAAEYRRSGDDASAVMTELDELVAQVKEYLPGLKL</sequence>
<keyword evidence="2" id="KW-1185">Reference proteome</keyword>
<dbReference type="RefSeq" id="WP_377575353.1">
    <property type="nucleotide sequence ID" value="NZ_JBHTMP010000051.1"/>
</dbReference>
<evidence type="ECO:0000313" key="2">
    <source>
        <dbReference type="Proteomes" id="UP001597260"/>
    </source>
</evidence>
<dbReference type="Proteomes" id="UP001597260">
    <property type="component" value="Unassembled WGS sequence"/>
</dbReference>
<evidence type="ECO:0000313" key="1">
    <source>
        <dbReference type="EMBL" id="MFD1324544.1"/>
    </source>
</evidence>
<proteinExistence type="predicted"/>
<dbReference type="EMBL" id="JBHTMP010000051">
    <property type="protein sequence ID" value="MFD1324544.1"/>
    <property type="molecule type" value="Genomic_DNA"/>
</dbReference>